<dbReference type="AlphaFoldDB" id="A0AAD8KQI3"/>
<dbReference type="EMBL" id="JAUHHV010000004">
    <property type="protein sequence ID" value="KAK1427520.1"/>
    <property type="molecule type" value="Genomic_DNA"/>
</dbReference>
<comment type="caution">
    <text evidence="1">The sequence shown here is derived from an EMBL/GenBank/DDBJ whole genome shotgun (WGS) entry which is preliminary data.</text>
</comment>
<evidence type="ECO:0000313" key="2">
    <source>
        <dbReference type="Proteomes" id="UP001229421"/>
    </source>
</evidence>
<reference evidence="1" key="1">
    <citation type="journal article" date="2023" name="bioRxiv">
        <title>Improved chromosome-level genome assembly for marigold (Tagetes erecta).</title>
        <authorList>
            <person name="Jiang F."/>
            <person name="Yuan L."/>
            <person name="Wang S."/>
            <person name="Wang H."/>
            <person name="Xu D."/>
            <person name="Wang A."/>
            <person name="Fan W."/>
        </authorList>
    </citation>
    <scope>NUCLEOTIDE SEQUENCE</scope>
    <source>
        <strain evidence="1">WSJ</strain>
        <tissue evidence="1">Leaf</tissue>
    </source>
</reference>
<dbReference type="Proteomes" id="UP001229421">
    <property type="component" value="Unassembled WGS sequence"/>
</dbReference>
<evidence type="ECO:0000313" key="1">
    <source>
        <dbReference type="EMBL" id="KAK1427520.1"/>
    </source>
</evidence>
<keyword evidence="2" id="KW-1185">Reference proteome</keyword>
<proteinExistence type="predicted"/>
<sequence>MGRREYPPIYNSNPNHTITPSLALTTLASTPSLTISSTTTLATTTTTLATTTTTLATTTTTTACVVSGENQVVFVEYNHRTSIVQRHVDCFWRESTIPPLISGDA</sequence>
<name>A0AAD8KQI3_TARER</name>
<protein>
    <submittedName>
        <fullName evidence="1">Uncharacterized protein</fullName>
    </submittedName>
</protein>
<organism evidence="1 2">
    <name type="scientific">Tagetes erecta</name>
    <name type="common">African marigold</name>
    <dbReference type="NCBI Taxonomy" id="13708"/>
    <lineage>
        <taxon>Eukaryota</taxon>
        <taxon>Viridiplantae</taxon>
        <taxon>Streptophyta</taxon>
        <taxon>Embryophyta</taxon>
        <taxon>Tracheophyta</taxon>
        <taxon>Spermatophyta</taxon>
        <taxon>Magnoliopsida</taxon>
        <taxon>eudicotyledons</taxon>
        <taxon>Gunneridae</taxon>
        <taxon>Pentapetalae</taxon>
        <taxon>asterids</taxon>
        <taxon>campanulids</taxon>
        <taxon>Asterales</taxon>
        <taxon>Asteraceae</taxon>
        <taxon>Asteroideae</taxon>
        <taxon>Heliantheae alliance</taxon>
        <taxon>Tageteae</taxon>
        <taxon>Tagetes</taxon>
    </lineage>
</organism>
<accession>A0AAD8KQI3</accession>
<gene>
    <name evidence="1" type="ORF">QVD17_16207</name>
</gene>